<dbReference type="InterPro" id="IPR016187">
    <property type="entry name" value="CTDL_fold"/>
</dbReference>
<dbReference type="EMBL" id="JARQWQ010000030">
    <property type="protein sequence ID" value="KAK2562131.1"/>
    <property type="molecule type" value="Genomic_DNA"/>
</dbReference>
<sequence length="185" mass="20401">MSIEHYFSCSYNNMKSLIITTIAGFLALVSQDVAGCSFNQCGNQPGWVVYNGFCYLASASVKTKTDAQNFCKASGAELVKITSQDENDFVLALAREKAPSVKQVWIGLQYESGPKDFYWSDGSFPTYKNWAPNEPNGKSREPCGHMWTGQTPVISVRASGYWNDLSCSIKKDLPNGLVCKKLASH</sequence>
<name>A0AAD9QJN2_ACRCE</name>
<dbReference type="SMART" id="SM00034">
    <property type="entry name" value="CLECT"/>
    <property type="match status" value="1"/>
</dbReference>
<reference evidence="2" key="2">
    <citation type="journal article" date="2023" name="Science">
        <title>Genomic signatures of disease resistance in endangered staghorn corals.</title>
        <authorList>
            <person name="Vollmer S.V."/>
            <person name="Selwyn J.D."/>
            <person name="Despard B.A."/>
            <person name="Roesel C.L."/>
        </authorList>
    </citation>
    <scope>NUCLEOTIDE SEQUENCE</scope>
    <source>
        <strain evidence="2">K2</strain>
    </source>
</reference>
<evidence type="ECO:0000259" key="1">
    <source>
        <dbReference type="PROSITE" id="PS50041"/>
    </source>
</evidence>
<dbReference type="Gene3D" id="3.10.100.10">
    <property type="entry name" value="Mannose-Binding Protein A, subunit A"/>
    <property type="match status" value="1"/>
</dbReference>
<comment type="caution">
    <text evidence="2">The sequence shown here is derived from an EMBL/GenBank/DDBJ whole genome shotgun (WGS) entry which is preliminary data.</text>
</comment>
<evidence type="ECO:0000313" key="2">
    <source>
        <dbReference type="EMBL" id="KAK2562131.1"/>
    </source>
</evidence>
<feature type="domain" description="C-type lectin" evidence="1">
    <location>
        <begin position="50"/>
        <end position="168"/>
    </location>
</feature>
<dbReference type="Proteomes" id="UP001249851">
    <property type="component" value="Unassembled WGS sequence"/>
</dbReference>
<dbReference type="PANTHER" id="PTHR22803">
    <property type="entry name" value="MANNOSE, PHOSPHOLIPASE, LECTIN RECEPTOR RELATED"/>
    <property type="match status" value="1"/>
</dbReference>
<gene>
    <name evidence="2" type="ORF">P5673_014892</name>
</gene>
<dbReference type="InterPro" id="IPR016186">
    <property type="entry name" value="C-type_lectin-like/link_sf"/>
</dbReference>
<organism evidence="2 3">
    <name type="scientific">Acropora cervicornis</name>
    <name type="common">Staghorn coral</name>
    <dbReference type="NCBI Taxonomy" id="6130"/>
    <lineage>
        <taxon>Eukaryota</taxon>
        <taxon>Metazoa</taxon>
        <taxon>Cnidaria</taxon>
        <taxon>Anthozoa</taxon>
        <taxon>Hexacorallia</taxon>
        <taxon>Scleractinia</taxon>
        <taxon>Astrocoeniina</taxon>
        <taxon>Acroporidae</taxon>
        <taxon>Acropora</taxon>
    </lineage>
</organism>
<protein>
    <submittedName>
        <fullName evidence="2">Alpha-N-acetylgalactosamine-specific lectin</fullName>
    </submittedName>
</protein>
<evidence type="ECO:0000313" key="3">
    <source>
        <dbReference type="Proteomes" id="UP001249851"/>
    </source>
</evidence>
<dbReference type="InterPro" id="IPR050111">
    <property type="entry name" value="C-type_lectin/snaclec_domain"/>
</dbReference>
<dbReference type="Pfam" id="PF00059">
    <property type="entry name" value="Lectin_C"/>
    <property type="match status" value="1"/>
</dbReference>
<dbReference type="InterPro" id="IPR001304">
    <property type="entry name" value="C-type_lectin-like"/>
</dbReference>
<dbReference type="AlphaFoldDB" id="A0AAD9QJN2"/>
<accession>A0AAD9QJN2</accession>
<reference evidence="2" key="1">
    <citation type="journal article" date="2023" name="G3 (Bethesda)">
        <title>Whole genome assembly and annotation of the endangered Caribbean coral Acropora cervicornis.</title>
        <authorList>
            <person name="Selwyn J.D."/>
            <person name="Vollmer S.V."/>
        </authorList>
    </citation>
    <scope>NUCLEOTIDE SEQUENCE</scope>
    <source>
        <strain evidence="2">K2</strain>
    </source>
</reference>
<dbReference type="CDD" id="cd00037">
    <property type="entry name" value="CLECT"/>
    <property type="match status" value="1"/>
</dbReference>
<dbReference type="SUPFAM" id="SSF56436">
    <property type="entry name" value="C-type lectin-like"/>
    <property type="match status" value="1"/>
</dbReference>
<dbReference type="PROSITE" id="PS50041">
    <property type="entry name" value="C_TYPE_LECTIN_2"/>
    <property type="match status" value="1"/>
</dbReference>
<proteinExistence type="predicted"/>
<keyword evidence="3" id="KW-1185">Reference proteome</keyword>